<evidence type="ECO:0000256" key="1">
    <source>
        <dbReference type="SAM" id="MobiDB-lite"/>
    </source>
</evidence>
<dbReference type="GeneID" id="113492183"/>
<dbReference type="AlphaFoldDB" id="A0A7E5VAN2"/>
<dbReference type="OrthoDB" id="6819249at2759"/>
<name>A0A7E5VAN2_TRINI</name>
<dbReference type="RefSeq" id="XP_026725333.1">
    <property type="nucleotide sequence ID" value="XM_026869532.1"/>
</dbReference>
<proteinExistence type="predicted"/>
<feature type="compositionally biased region" description="Basic and acidic residues" evidence="1">
    <location>
        <begin position="266"/>
        <end position="277"/>
    </location>
</feature>
<dbReference type="Gene3D" id="3.40.50.10810">
    <property type="entry name" value="Tandem AAA-ATPase domain"/>
    <property type="match status" value="1"/>
</dbReference>
<accession>A0A7E5VAN2</accession>
<dbReference type="InterPro" id="IPR038718">
    <property type="entry name" value="SNF2-like_sf"/>
</dbReference>
<feature type="region of interest" description="Disordered" evidence="1">
    <location>
        <begin position="415"/>
        <end position="440"/>
    </location>
</feature>
<dbReference type="RefSeq" id="XP_026725334.1">
    <property type="nucleotide sequence ID" value="XM_026869533.1"/>
</dbReference>
<feature type="region of interest" description="Disordered" evidence="1">
    <location>
        <begin position="229"/>
        <end position="301"/>
    </location>
</feature>
<evidence type="ECO:0000313" key="4">
    <source>
        <dbReference type="RefSeq" id="XP_026725334.1"/>
    </source>
</evidence>
<keyword evidence="2" id="KW-1185">Reference proteome</keyword>
<dbReference type="SUPFAM" id="SSF52540">
    <property type="entry name" value="P-loop containing nucleoside triphosphate hydrolases"/>
    <property type="match status" value="1"/>
</dbReference>
<gene>
    <name evidence="3 4" type="primary">LOC113492183</name>
</gene>
<organism evidence="2 4">
    <name type="scientific">Trichoplusia ni</name>
    <name type="common">Cabbage looper</name>
    <dbReference type="NCBI Taxonomy" id="7111"/>
    <lineage>
        <taxon>Eukaryota</taxon>
        <taxon>Metazoa</taxon>
        <taxon>Ecdysozoa</taxon>
        <taxon>Arthropoda</taxon>
        <taxon>Hexapoda</taxon>
        <taxon>Insecta</taxon>
        <taxon>Pterygota</taxon>
        <taxon>Neoptera</taxon>
        <taxon>Endopterygota</taxon>
        <taxon>Lepidoptera</taxon>
        <taxon>Glossata</taxon>
        <taxon>Ditrysia</taxon>
        <taxon>Noctuoidea</taxon>
        <taxon>Noctuidae</taxon>
        <taxon>Plusiinae</taxon>
        <taxon>Trichoplusia</taxon>
    </lineage>
</organism>
<reference evidence="3 4" key="1">
    <citation type="submission" date="2025-04" db="UniProtKB">
        <authorList>
            <consortium name="RefSeq"/>
        </authorList>
    </citation>
    <scope>IDENTIFICATION</scope>
</reference>
<dbReference type="InterPro" id="IPR027417">
    <property type="entry name" value="P-loop_NTPase"/>
</dbReference>
<dbReference type="Proteomes" id="UP000322000">
    <property type="component" value="Chromosome 3"/>
</dbReference>
<feature type="compositionally biased region" description="Pro residues" evidence="1">
    <location>
        <begin position="235"/>
        <end position="248"/>
    </location>
</feature>
<evidence type="ECO:0000313" key="3">
    <source>
        <dbReference type="RefSeq" id="XP_026725333.1"/>
    </source>
</evidence>
<dbReference type="KEGG" id="tnl:113492183"/>
<sequence>MMYEDPVDSLYLTHYDETFIVSNSNVPSHHTDGIRFLFKQFKTKKPGVIINDPYGYGRNIQTILFLKAIRRLLTKPVLIICEEGNEFEWVERFDTWTDMYHEVTIETHYPSTRKMIMINTMINLPNFCKHDWSVLIVDGQKDKAVYQILKLPFKADFKIWNTPLNMRENLKVFGELFKWLYPKEQFDESYFVPDHTNTLDVYEKMILLDSFMEDIVIRRDDLTRSFDKYQRENLMPPPKAPPKVPPVPSKKNKDATGTKIKRSKGRAAELAKEDSDQAKVVPHTAVTEEAGGSSSGGLYDSKDDYSIQNFKRNYDGDFLNSEIESQFKTIDINPSENSELKLYYESDPIPPNVDEINHRAFGSSAFDSPSGLLRKRGSNIPFTYSEDNLSESDDEVFIHKQKSADIYNDFVLEGTSSNSKSSPSDDQIAAETPLPNDDETYIDNKTVTAECDSLSLIPNNGSMNLNLSENLDDVQPEISQENEKANQSERLQDIGAASIKQVTNNLKRNNIDDKIKECEAKVAKKFKGSFLDSLF</sequence>
<protein>
    <submittedName>
        <fullName evidence="3 4">Uncharacterized protein LOC113492183</fullName>
    </submittedName>
</protein>
<evidence type="ECO:0000313" key="2">
    <source>
        <dbReference type="Proteomes" id="UP000322000"/>
    </source>
</evidence>